<proteinExistence type="predicted"/>
<evidence type="ECO:0000313" key="2">
    <source>
        <dbReference type="Proteomes" id="UP000834106"/>
    </source>
</evidence>
<dbReference type="AlphaFoldDB" id="A0AAD1ZDW3"/>
<accession>A0AAD1ZDW3</accession>
<protein>
    <submittedName>
        <fullName evidence="1">Uncharacterized protein</fullName>
    </submittedName>
</protein>
<dbReference type="GO" id="GO:0005634">
    <property type="term" value="C:nucleus"/>
    <property type="evidence" value="ECO:0007669"/>
    <property type="project" value="TreeGrafter"/>
</dbReference>
<organism evidence="1 2">
    <name type="scientific">Fraxinus pennsylvanica</name>
    <dbReference type="NCBI Taxonomy" id="56036"/>
    <lineage>
        <taxon>Eukaryota</taxon>
        <taxon>Viridiplantae</taxon>
        <taxon>Streptophyta</taxon>
        <taxon>Embryophyta</taxon>
        <taxon>Tracheophyta</taxon>
        <taxon>Spermatophyta</taxon>
        <taxon>Magnoliopsida</taxon>
        <taxon>eudicotyledons</taxon>
        <taxon>Gunneridae</taxon>
        <taxon>Pentapetalae</taxon>
        <taxon>asterids</taxon>
        <taxon>lamiids</taxon>
        <taxon>Lamiales</taxon>
        <taxon>Oleaceae</taxon>
        <taxon>Oleeae</taxon>
        <taxon>Fraxinus</taxon>
    </lineage>
</organism>
<keyword evidence="2" id="KW-1185">Reference proteome</keyword>
<name>A0AAD1ZDW3_9LAMI</name>
<dbReference type="PANTHER" id="PTHR34105">
    <property type="entry name" value="PROLINE-, GLUTAMIC ACID- AND LEUCINE-RICH PROTEIN 1"/>
    <property type="match status" value="1"/>
</dbReference>
<sequence length="262" mass="28971">MLQEGFERNSEGFIVATNACKGGWAKENRSIFLCDEPTPLWADFQLASLRALLASFLSPGPVCQPYLSLGLELFLGGMQETGSRLSEYCKHSLLTLEVLIHPRTLPLVDFSSTIDNYEGLSSKFPKNIPFQTRTLGKDIVEPESDDELYKMGLKEMMKWKKFKGVVSASGTTERIAFDRDDVMVEFQETNSADGDHLGEHAPNRVAGDYHEGHTSRIVFKNDALDPITKIAQVSNDTAMKSDIHEANAEKNVSGAKDGGFST</sequence>
<dbReference type="GO" id="GO:0006364">
    <property type="term" value="P:rRNA processing"/>
    <property type="evidence" value="ECO:0007669"/>
    <property type="project" value="TreeGrafter"/>
</dbReference>
<dbReference type="PANTHER" id="PTHR34105:SF1">
    <property type="entry name" value="PROLINE-, GLUTAMIC ACID- AND LEUCINE-RICH PROTEIN 1"/>
    <property type="match status" value="1"/>
</dbReference>
<dbReference type="Proteomes" id="UP000834106">
    <property type="component" value="Chromosome 9"/>
</dbReference>
<gene>
    <name evidence="1" type="ORF">FPE_LOCUS14934</name>
</gene>
<evidence type="ECO:0000313" key="1">
    <source>
        <dbReference type="EMBL" id="CAI9767504.1"/>
    </source>
</evidence>
<reference evidence="1" key="1">
    <citation type="submission" date="2023-05" db="EMBL/GenBank/DDBJ databases">
        <authorList>
            <person name="Huff M."/>
        </authorList>
    </citation>
    <scope>NUCLEOTIDE SEQUENCE</scope>
</reference>
<dbReference type="EMBL" id="OU503044">
    <property type="protein sequence ID" value="CAI9767504.1"/>
    <property type="molecule type" value="Genomic_DNA"/>
</dbReference>